<sequence>MGWWQMQGFRLHHREVSSMCIRFQPAASHPWIEPACNPDQKCLGKRTLLSILKQRPASHMLCSTEYGRQ</sequence>
<dbReference type="EMBL" id="GGEC01012937">
    <property type="protein sequence ID" value="MBW93420.1"/>
    <property type="molecule type" value="Transcribed_RNA"/>
</dbReference>
<dbReference type="AlphaFoldDB" id="A0A2P2JIV9"/>
<proteinExistence type="predicted"/>
<evidence type="ECO:0000313" key="1">
    <source>
        <dbReference type="EMBL" id="MBW93420.1"/>
    </source>
</evidence>
<name>A0A2P2JIV9_RHIMU</name>
<accession>A0A2P2JIV9</accession>
<protein>
    <submittedName>
        <fullName evidence="1">Zinc finger BED domain-containing protein DAYSLEEPER</fullName>
    </submittedName>
</protein>
<reference evidence="1" key="1">
    <citation type="submission" date="2018-02" db="EMBL/GenBank/DDBJ databases">
        <title>Rhizophora mucronata_Transcriptome.</title>
        <authorList>
            <person name="Meera S.P."/>
            <person name="Sreeshan A."/>
            <person name="Augustine A."/>
        </authorList>
    </citation>
    <scope>NUCLEOTIDE SEQUENCE</scope>
    <source>
        <tissue evidence="1">Leaf</tissue>
    </source>
</reference>
<organism evidence="1">
    <name type="scientific">Rhizophora mucronata</name>
    <name type="common">Asiatic mangrove</name>
    <dbReference type="NCBI Taxonomy" id="61149"/>
    <lineage>
        <taxon>Eukaryota</taxon>
        <taxon>Viridiplantae</taxon>
        <taxon>Streptophyta</taxon>
        <taxon>Embryophyta</taxon>
        <taxon>Tracheophyta</taxon>
        <taxon>Spermatophyta</taxon>
        <taxon>Magnoliopsida</taxon>
        <taxon>eudicotyledons</taxon>
        <taxon>Gunneridae</taxon>
        <taxon>Pentapetalae</taxon>
        <taxon>rosids</taxon>
        <taxon>fabids</taxon>
        <taxon>Malpighiales</taxon>
        <taxon>Rhizophoraceae</taxon>
        <taxon>Rhizophora</taxon>
    </lineage>
</organism>